<accession>X0UG09</accession>
<dbReference type="GO" id="GO:0016757">
    <property type="term" value="F:glycosyltransferase activity"/>
    <property type="evidence" value="ECO:0007669"/>
    <property type="project" value="TreeGrafter"/>
</dbReference>
<keyword evidence="1" id="KW-0808">Transferase</keyword>
<protein>
    <recommendedName>
        <fullName evidence="2">Glycosyltransferase subfamily 4-like N-terminal domain-containing protein</fullName>
    </recommendedName>
</protein>
<evidence type="ECO:0000259" key="2">
    <source>
        <dbReference type="Pfam" id="PF13439"/>
    </source>
</evidence>
<comment type="caution">
    <text evidence="3">The sequence shown here is derived from an EMBL/GenBank/DDBJ whole genome shotgun (WGS) entry which is preliminary data.</text>
</comment>
<feature type="domain" description="Glycosyltransferase subfamily 4-like N-terminal" evidence="2">
    <location>
        <begin position="11"/>
        <end position="85"/>
    </location>
</feature>
<dbReference type="PANTHER" id="PTHR46401:SF2">
    <property type="entry name" value="GLYCOSYLTRANSFERASE WBBK-RELATED"/>
    <property type="match status" value="1"/>
</dbReference>
<dbReference type="EMBL" id="BARS01016158">
    <property type="protein sequence ID" value="GAF98256.1"/>
    <property type="molecule type" value="Genomic_DNA"/>
</dbReference>
<name>X0UG09_9ZZZZ</name>
<reference evidence="3" key="1">
    <citation type="journal article" date="2014" name="Front. Microbiol.">
        <title>High frequency of phylogenetically diverse reductive dehalogenase-homologous genes in deep subseafloor sedimentary metagenomes.</title>
        <authorList>
            <person name="Kawai M."/>
            <person name="Futagami T."/>
            <person name="Toyoda A."/>
            <person name="Takaki Y."/>
            <person name="Nishi S."/>
            <person name="Hori S."/>
            <person name="Arai W."/>
            <person name="Tsubouchi T."/>
            <person name="Morono Y."/>
            <person name="Uchiyama I."/>
            <person name="Ito T."/>
            <person name="Fujiyama A."/>
            <person name="Inagaki F."/>
            <person name="Takami H."/>
        </authorList>
    </citation>
    <scope>NUCLEOTIDE SEQUENCE</scope>
    <source>
        <strain evidence="3">Expedition CK06-06</strain>
    </source>
</reference>
<sequence>MEVFHATNYVASSFDGPLVVTVHDLSFLRYPETHPPERITWLAEGLPDTLRRAGRIIVDSRFIKDELISMLDVSTDSITVVYLGVGQDYKPRDNEVLAPKLREFDLRPKGYIL</sequence>
<dbReference type="Pfam" id="PF13439">
    <property type="entry name" value="Glyco_transf_4"/>
    <property type="match status" value="1"/>
</dbReference>
<dbReference type="SUPFAM" id="SSF53756">
    <property type="entry name" value="UDP-Glycosyltransferase/glycogen phosphorylase"/>
    <property type="match status" value="1"/>
</dbReference>
<dbReference type="GO" id="GO:0009103">
    <property type="term" value="P:lipopolysaccharide biosynthetic process"/>
    <property type="evidence" value="ECO:0007669"/>
    <property type="project" value="TreeGrafter"/>
</dbReference>
<dbReference type="AlphaFoldDB" id="X0UG09"/>
<dbReference type="InterPro" id="IPR028098">
    <property type="entry name" value="Glyco_trans_4-like_N"/>
</dbReference>
<gene>
    <name evidence="3" type="ORF">S01H1_26642</name>
</gene>
<dbReference type="PANTHER" id="PTHR46401">
    <property type="entry name" value="GLYCOSYLTRANSFERASE WBBK-RELATED"/>
    <property type="match status" value="1"/>
</dbReference>
<evidence type="ECO:0000313" key="3">
    <source>
        <dbReference type="EMBL" id="GAF98256.1"/>
    </source>
</evidence>
<organism evidence="3">
    <name type="scientific">marine sediment metagenome</name>
    <dbReference type="NCBI Taxonomy" id="412755"/>
    <lineage>
        <taxon>unclassified sequences</taxon>
        <taxon>metagenomes</taxon>
        <taxon>ecological metagenomes</taxon>
    </lineage>
</organism>
<evidence type="ECO:0000256" key="1">
    <source>
        <dbReference type="ARBA" id="ARBA00022679"/>
    </source>
</evidence>
<dbReference type="Gene3D" id="3.40.50.2000">
    <property type="entry name" value="Glycogen Phosphorylase B"/>
    <property type="match status" value="1"/>
</dbReference>
<proteinExistence type="predicted"/>